<accession>A0A2P2EC28</accession>
<protein>
    <submittedName>
        <fullName evidence="1">Uncharacterized protein</fullName>
    </submittedName>
</protein>
<comment type="caution">
    <text evidence="1">The sequence shown here is derived from an EMBL/GenBank/DDBJ whole genome shotgun (WGS) entry which is preliminary data.</text>
</comment>
<keyword evidence="2" id="KW-1185">Reference proteome</keyword>
<evidence type="ECO:0000313" key="2">
    <source>
        <dbReference type="Proteomes" id="UP000245086"/>
    </source>
</evidence>
<reference evidence="1 2" key="1">
    <citation type="journal article" date="2018" name="Genome Announc.">
        <title>Draft Genome Sequence of "Candidatus Phycosocius bacilliformis," an Alphaproteobacterial Ectosymbiont of the Hydrocarbon-Producing Green Alga Botryococcus braunii.</title>
        <authorList>
            <person name="Tanabe Y."/>
            <person name="Yamaguchi H."/>
            <person name="Watanabe M.M."/>
        </authorList>
    </citation>
    <scope>NUCLEOTIDE SEQUENCE [LARGE SCALE GENOMIC DNA]</scope>
    <source>
        <strain evidence="1 2">BOTRYCO-2</strain>
    </source>
</reference>
<dbReference type="AlphaFoldDB" id="A0A2P2EC28"/>
<dbReference type="EMBL" id="BFBR01000007">
    <property type="protein sequence ID" value="GBF58609.1"/>
    <property type="molecule type" value="Genomic_DNA"/>
</dbReference>
<proteinExistence type="predicted"/>
<dbReference type="RefSeq" id="WP_108985474.1">
    <property type="nucleotide sequence ID" value="NZ_BFBR01000007.1"/>
</dbReference>
<evidence type="ECO:0000313" key="1">
    <source>
        <dbReference type="EMBL" id="GBF58609.1"/>
    </source>
</evidence>
<organism evidence="1 2">
    <name type="scientific">Candidatus Phycosocius bacilliformis</name>
    <dbReference type="NCBI Taxonomy" id="1445552"/>
    <lineage>
        <taxon>Bacteria</taxon>
        <taxon>Pseudomonadati</taxon>
        <taxon>Pseudomonadota</taxon>
        <taxon>Alphaproteobacteria</taxon>
        <taxon>Caulobacterales</taxon>
        <taxon>Caulobacterales incertae sedis</taxon>
        <taxon>Candidatus Phycosocius</taxon>
    </lineage>
</organism>
<name>A0A2P2EC28_9PROT</name>
<gene>
    <name evidence="1" type="ORF">PbB2_02296</name>
</gene>
<sequence length="194" mass="21953">MNPNAIEQAKARLQKAEKALAELRAAEYFDDAESAWSDFLLAASGIYSKLEQGAKGYPKSEPWFGKEKNLRKTDPLLRYIHFARNADEHGIERVTEQSLDNLHLKFNERQHVKVQAFYENTHEPKGDPLDAVVAGPTLKVVRIYDRRFGDFADPPETHLGAPVSFGHSFPDEVAEVAIRYLRSMIESAEKLPNS</sequence>
<dbReference type="Proteomes" id="UP000245086">
    <property type="component" value="Unassembled WGS sequence"/>
</dbReference>
<dbReference type="OrthoDB" id="7605455at2"/>